<keyword evidence="11" id="KW-1185">Reference proteome</keyword>
<feature type="region of interest" description="Disordered" evidence="8">
    <location>
        <begin position="693"/>
        <end position="725"/>
    </location>
</feature>
<feature type="region of interest" description="Disordered" evidence="8">
    <location>
        <begin position="371"/>
        <end position="416"/>
    </location>
</feature>
<evidence type="ECO:0000313" key="11">
    <source>
        <dbReference type="Proteomes" id="UP001148614"/>
    </source>
</evidence>
<dbReference type="VEuPathDB" id="FungiDB:F4678DRAFT_471837"/>
<feature type="domain" description="C2H2-type" evidence="9">
    <location>
        <begin position="532"/>
        <end position="559"/>
    </location>
</feature>
<dbReference type="SMART" id="SM00355">
    <property type="entry name" value="ZnF_C2H2"/>
    <property type="match status" value="6"/>
</dbReference>
<dbReference type="PANTHER" id="PTHR24406">
    <property type="entry name" value="TRANSCRIPTIONAL REPRESSOR CTCFL-RELATED"/>
    <property type="match status" value="1"/>
</dbReference>
<evidence type="ECO:0000256" key="5">
    <source>
        <dbReference type="ARBA" id="ARBA00022833"/>
    </source>
</evidence>
<sequence>MDDHHLSLTSPGPAGLNLERPLIAFDIMPSQQENMNFTTSEVHGTGKDPLARWYFDNDGPWNTPGLMSNGGDASGQSLVPSGMRDDQYIVPNRSNMVPSEIIAQSDSGYGSYHHQPSIANRSVCDDSFDAHPDTQSIMGASMADAQFPMPDTMSGNHIIMGASSDTWPSRIPLEINTCEECGKPVRTNSEKKKHEQRHKKPFKCDVADCSRRIEGFATPNDLDRHKRSVHPGSQTIGNRYVCQVGPCKNKDKIWPRADNFKAHLKRVHMKETVSDEDLESCIYKPQTALDEPQDNPQPDAISGYSEYAGLTQGSPTNWPQYMNVGNTMSQFGPLNEAQVEETLSLSSPQGELGNIQFHQVASRQELYRGTAQPDPICQSPATSSSPPQHSQLPNDAEMADPSSPPTKEQFRQMTSEAHSIAVATSDSGLLDNYSEPSMGNSPVNSLHEHLIKRDGCAIESPEPERGLVSGMSPLKLDIASLDLDDANKMKRLVEALDSRGFLGKLGYKKEGPEAVMPAKVESDGATSPTHQFPCSTCSKSFPRRCELKKHEKRHEKPYGCTMPNCDKRFGSKNDWKRHENTQHNMSEMWKCDVEHCEKHCNRREMLRAHLEKDHQIGDSVELDTRLENCRVGRKCEARFWCGFCEKIIEIKQQGKPGSSTERFDHIDEHFSGRNDQNRQDISNWKAFNSSWSGKEDFGDETCLPPKNGRGQKAKRKRDNENNLSNSKRVRLQSRGVVCCHCGDLMTVSMLRCINFPYFQGRYDVGRIYIGDEAREYLGKHHGAMALCEILQQRTMNLVLTA</sequence>
<evidence type="ECO:0000256" key="4">
    <source>
        <dbReference type="ARBA" id="ARBA00022771"/>
    </source>
</evidence>
<proteinExistence type="predicted"/>
<dbReference type="PROSITE" id="PS50157">
    <property type="entry name" value="ZINC_FINGER_C2H2_2"/>
    <property type="match status" value="2"/>
</dbReference>
<dbReference type="Gene3D" id="3.30.160.60">
    <property type="entry name" value="Classic Zinc Finger"/>
    <property type="match status" value="2"/>
</dbReference>
<keyword evidence="3" id="KW-0677">Repeat</keyword>
<dbReference type="SUPFAM" id="SSF57667">
    <property type="entry name" value="beta-beta-alpha zinc fingers"/>
    <property type="match status" value="1"/>
</dbReference>
<comment type="caution">
    <text evidence="10">The sequence shown here is derived from an EMBL/GenBank/DDBJ whole genome shotgun (WGS) entry which is preliminary data.</text>
</comment>
<feature type="domain" description="C2H2-type" evidence="9">
    <location>
        <begin position="558"/>
        <end position="588"/>
    </location>
</feature>
<evidence type="ECO:0000256" key="1">
    <source>
        <dbReference type="ARBA" id="ARBA00004123"/>
    </source>
</evidence>
<feature type="compositionally biased region" description="Polar residues" evidence="8">
    <location>
        <begin position="379"/>
        <end position="393"/>
    </location>
</feature>
<accession>A0A9W8N6Q8</accession>
<dbReference type="InterPro" id="IPR013087">
    <property type="entry name" value="Znf_C2H2_type"/>
</dbReference>
<dbReference type="GO" id="GO:0005634">
    <property type="term" value="C:nucleus"/>
    <property type="evidence" value="ECO:0007669"/>
    <property type="project" value="UniProtKB-SubCell"/>
</dbReference>
<evidence type="ECO:0000256" key="7">
    <source>
        <dbReference type="PROSITE-ProRule" id="PRU00042"/>
    </source>
</evidence>
<evidence type="ECO:0000256" key="8">
    <source>
        <dbReference type="SAM" id="MobiDB-lite"/>
    </source>
</evidence>
<dbReference type="EMBL" id="JANPWZ010002315">
    <property type="protein sequence ID" value="KAJ3560083.1"/>
    <property type="molecule type" value="Genomic_DNA"/>
</dbReference>
<organism evidence="10 11">
    <name type="scientific">Xylaria arbuscula</name>
    <dbReference type="NCBI Taxonomy" id="114810"/>
    <lineage>
        <taxon>Eukaryota</taxon>
        <taxon>Fungi</taxon>
        <taxon>Dikarya</taxon>
        <taxon>Ascomycota</taxon>
        <taxon>Pezizomycotina</taxon>
        <taxon>Sordariomycetes</taxon>
        <taxon>Xylariomycetidae</taxon>
        <taxon>Xylariales</taxon>
        <taxon>Xylariaceae</taxon>
        <taxon>Xylaria</taxon>
    </lineage>
</organism>
<dbReference type="AlphaFoldDB" id="A0A9W8N6Q8"/>
<dbReference type="InterPro" id="IPR036236">
    <property type="entry name" value="Znf_C2H2_sf"/>
</dbReference>
<dbReference type="InterPro" id="IPR050888">
    <property type="entry name" value="ZnF_C2H2-type_TF"/>
</dbReference>
<dbReference type="PROSITE" id="PS00028">
    <property type="entry name" value="ZINC_FINGER_C2H2_1"/>
    <property type="match status" value="4"/>
</dbReference>
<dbReference type="GO" id="GO:0008270">
    <property type="term" value="F:zinc ion binding"/>
    <property type="evidence" value="ECO:0007669"/>
    <property type="project" value="UniProtKB-KW"/>
</dbReference>
<reference evidence="10" key="1">
    <citation type="submission" date="2022-07" db="EMBL/GenBank/DDBJ databases">
        <title>Genome Sequence of Xylaria arbuscula.</title>
        <authorList>
            <person name="Buettner E."/>
        </authorList>
    </citation>
    <scope>NUCLEOTIDE SEQUENCE</scope>
    <source>
        <strain evidence="10">VT107</strain>
    </source>
</reference>
<evidence type="ECO:0000256" key="2">
    <source>
        <dbReference type="ARBA" id="ARBA00022723"/>
    </source>
</evidence>
<protein>
    <recommendedName>
        <fullName evidence="9">C2H2-type domain-containing protein</fullName>
    </recommendedName>
</protein>
<evidence type="ECO:0000313" key="10">
    <source>
        <dbReference type="EMBL" id="KAJ3560083.1"/>
    </source>
</evidence>
<evidence type="ECO:0000256" key="6">
    <source>
        <dbReference type="ARBA" id="ARBA00023242"/>
    </source>
</evidence>
<comment type="subcellular location">
    <subcellularLocation>
        <location evidence="1">Nucleus</location>
    </subcellularLocation>
</comment>
<gene>
    <name evidence="10" type="ORF">NPX13_g9427</name>
</gene>
<dbReference type="Pfam" id="PF00096">
    <property type="entry name" value="zf-C2H2"/>
    <property type="match status" value="1"/>
</dbReference>
<evidence type="ECO:0000256" key="3">
    <source>
        <dbReference type="ARBA" id="ARBA00022737"/>
    </source>
</evidence>
<evidence type="ECO:0000259" key="9">
    <source>
        <dbReference type="PROSITE" id="PS50157"/>
    </source>
</evidence>
<keyword evidence="4 7" id="KW-0863">Zinc-finger</keyword>
<dbReference type="Proteomes" id="UP001148614">
    <property type="component" value="Unassembled WGS sequence"/>
</dbReference>
<keyword evidence="6" id="KW-0539">Nucleus</keyword>
<keyword evidence="2" id="KW-0479">Metal-binding</keyword>
<name>A0A9W8N6Q8_9PEZI</name>
<keyword evidence="5" id="KW-0862">Zinc</keyword>